<dbReference type="Proteomes" id="UP001206014">
    <property type="component" value="Unassembled WGS sequence"/>
</dbReference>
<evidence type="ECO:0000313" key="1">
    <source>
        <dbReference type="EMBL" id="MCP9501597.1"/>
    </source>
</evidence>
<reference evidence="1" key="3">
    <citation type="submission" date="2022-07" db="EMBL/GenBank/DDBJ databases">
        <title>Prevotella copri.</title>
        <authorList>
            <person name="Yang C."/>
        </authorList>
    </citation>
    <scope>NUCLEOTIDE SEQUENCE</scope>
    <source>
        <strain evidence="2">HF1805</strain>
        <strain evidence="1">HF88</strain>
    </source>
</reference>
<reference evidence="8" key="2">
    <citation type="submission" date="2019-09" db="EMBL/GenBank/DDBJ databases">
        <title>Distinct polysaccharide growth profiles of human intestinal Prevotella copri isolates.</title>
        <authorList>
            <person name="Fehlner-Peach H."/>
            <person name="Magnabosco C."/>
            <person name="Raghavan V."/>
            <person name="Scher J.U."/>
            <person name="Tett A."/>
            <person name="Cox L.M."/>
            <person name="Gottsegen C."/>
            <person name="Watters A."/>
            <person name="Wiltshire- Gordon J.D."/>
            <person name="Segata N."/>
            <person name="Bonneau R."/>
            <person name="Littman D.R."/>
        </authorList>
    </citation>
    <scope>NUCLEOTIDE SEQUENCE [LARGE SCALE GENOMIC DNA]</scope>
    <source>
        <strain evidence="8">iAU3127</strain>
    </source>
</reference>
<dbReference type="EMBL" id="QSAG01000007">
    <property type="protein sequence ID" value="RGW43409.1"/>
    <property type="molecule type" value="Genomic_DNA"/>
</dbReference>
<protein>
    <submittedName>
        <fullName evidence="5">Uncharacterized protein</fullName>
    </submittedName>
</protein>
<proteinExistence type="predicted"/>
<reference evidence="5" key="5">
    <citation type="submission" date="2022-12" db="EMBL/GenBank/DDBJ databases">
        <title>Distinct polysaccharide growth profiles of human intestinal Prevotella copri isolates.</title>
        <authorList>
            <person name="Fehlner-Peach H."/>
            <person name="Magnabosco C."/>
            <person name="Raghavan V."/>
            <person name="Scher J.U."/>
            <person name="Tett A."/>
            <person name="Cox L.M."/>
            <person name="Gottsegen C."/>
            <person name="Watters A."/>
            <person name="Wiltshire- Gordon J.D."/>
            <person name="Segata N."/>
            <person name="Bonneau R."/>
            <person name="Littman D.R."/>
        </authorList>
    </citation>
    <scope>NUCLEOTIDE SEQUENCE</scope>
    <source>
        <strain evidence="5">IAU3127</strain>
    </source>
</reference>
<dbReference type="AlphaFoldDB" id="A0A3R6AJ36"/>
<name>A0A3R6AJ36_9BACT</name>
<gene>
    <name evidence="6" type="ORF">DWV76_05470</name>
    <name evidence="5" type="ORF">F7D31_15455</name>
    <name evidence="2" type="ORF">NNC68_13340</name>
    <name evidence="1" type="ORF">NND11_08535</name>
    <name evidence="3" type="ORF">ONT05_13805</name>
    <name evidence="4" type="ORF">ONT19_12165</name>
</gene>
<evidence type="ECO:0000313" key="7">
    <source>
        <dbReference type="Proteomes" id="UP000283785"/>
    </source>
</evidence>
<dbReference type="EMBL" id="VZAP01000193">
    <property type="protein sequence ID" value="MQO94022.1"/>
    <property type="molecule type" value="Genomic_DNA"/>
</dbReference>
<evidence type="ECO:0000313" key="6">
    <source>
        <dbReference type="EMBL" id="RGW43409.1"/>
    </source>
</evidence>
<dbReference type="RefSeq" id="WP_118064236.1">
    <property type="nucleotide sequence ID" value="NZ_CP134816.1"/>
</dbReference>
<organism evidence="5 8">
    <name type="scientific">Segatella copri</name>
    <dbReference type="NCBI Taxonomy" id="165179"/>
    <lineage>
        <taxon>Bacteria</taxon>
        <taxon>Pseudomonadati</taxon>
        <taxon>Bacteroidota</taxon>
        <taxon>Bacteroidia</taxon>
        <taxon>Bacteroidales</taxon>
        <taxon>Prevotellaceae</taxon>
        <taxon>Segatella</taxon>
    </lineage>
</organism>
<reference evidence="3" key="4">
    <citation type="submission" date="2022-11" db="EMBL/GenBank/DDBJ databases">
        <title>Genomic repertoires linked with pathogenic potency of arthritogenic Prevotella copri isolated from the gut of rheumatoid arthritis patients.</title>
        <authorList>
            <person name="Nii T."/>
            <person name="Maeda Y."/>
            <person name="Motooka D."/>
            <person name="Naito M."/>
            <person name="Matsumoto Y."/>
            <person name="Ogawa T."/>
            <person name="Oguro-Igashira E."/>
            <person name="Kishikawa T."/>
            <person name="Yamashita M."/>
            <person name="Koizumi S."/>
            <person name="Kurakawa T."/>
            <person name="Okumura R."/>
            <person name="Kayama H."/>
            <person name="Murakami M."/>
            <person name="Sakaguchi T."/>
            <person name="Das B."/>
            <person name="Nakamura S."/>
            <person name="Okada Y."/>
            <person name="Kumanogoh A."/>
            <person name="Takeda K."/>
        </authorList>
    </citation>
    <scope>NUCLEOTIDE SEQUENCE</scope>
    <source>
        <strain evidence="4">H019-1</strain>
        <strain evidence="3">N016-13</strain>
    </source>
</reference>
<accession>A0A3R6AJ36</accession>
<dbReference type="EMBL" id="JAPDVG010000001">
    <property type="protein sequence ID" value="MCW4132321.1"/>
    <property type="molecule type" value="Genomic_DNA"/>
</dbReference>
<evidence type="ECO:0000313" key="3">
    <source>
        <dbReference type="EMBL" id="MCW4094602.1"/>
    </source>
</evidence>
<dbReference type="Proteomes" id="UP001209074">
    <property type="component" value="Unassembled WGS sequence"/>
</dbReference>
<dbReference type="Proteomes" id="UP000283785">
    <property type="component" value="Unassembled WGS sequence"/>
</dbReference>
<evidence type="ECO:0000313" key="8">
    <source>
        <dbReference type="Proteomes" id="UP000421283"/>
    </source>
</evidence>
<dbReference type="EMBL" id="JAPDUS010000033">
    <property type="protein sequence ID" value="MCW4094602.1"/>
    <property type="molecule type" value="Genomic_DNA"/>
</dbReference>
<evidence type="ECO:0000313" key="5">
    <source>
        <dbReference type="EMBL" id="MQO94022.1"/>
    </source>
</evidence>
<comment type="caution">
    <text evidence="5">The sequence shown here is derived from an EMBL/GenBank/DDBJ whole genome shotgun (WGS) entry which is preliminary data.</text>
</comment>
<reference evidence="6 7" key="1">
    <citation type="submission" date="2018-08" db="EMBL/GenBank/DDBJ databases">
        <title>A genome reference for cultivated species of the human gut microbiota.</title>
        <authorList>
            <person name="Zou Y."/>
            <person name="Xue W."/>
            <person name="Luo G."/>
        </authorList>
    </citation>
    <scope>NUCLEOTIDE SEQUENCE [LARGE SCALE GENOMIC DNA]</scope>
    <source>
        <strain evidence="6 7">AF12-50</strain>
    </source>
</reference>
<dbReference type="Proteomes" id="UP000421283">
    <property type="component" value="Unassembled WGS sequence"/>
</dbReference>
<evidence type="ECO:0000313" key="2">
    <source>
        <dbReference type="EMBL" id="MCP9550444.1"/>
    </source>
</evidence>
<sequence>MGKIVDKTETKIVTLDGVEIIKQVTKVLMPNGKYRYPTVYFTVNDDVKALTTEQLDKIRIPVYKQLI</sequence>
<dbReference type="Proteomes" id="UP001205506">
    <property type="component" value="Unassembled WGS sequence"/>
</dbReference>
<dbReference type="Proteomes" id="UP001209417">
    <property type="component" value="Unassembled WGS sequence"/>
</dbReference>
<evidence type="ECO:0000313" key="4">
    <source>
        <dbReference type="EMBL" id="MCW4132321.1"/>
    </source>
</evidence>
<dbReference type="EMBL" id="JANDXR010000009">
    <property type="protein sequence ID" value="MCP9501597.1"/>
    <property type="molecule type" value="Genomic_DNA"/>
</dbReference>
<dbReference type="EMBL" id="JANDWU010000031">
    <property type="protein sequence ID" value="MCP9550444.1"/>
    <property type="molecule type" value="Genomic_DNA"/>
</dbReference>